<evidence type="ECO:0000313" key="3">
    <source>
        <dbReference type="Proteomes" id="UP000603234"/>
    </source>
</evidence>
<dbReference type="RefSeq" id="WP_186842047.1">
    <property type="nucleotide sequence ID" value="NZ_WJBC01000007.1"/>
</dbReference>
<comment type="caution">
    <text evidence="2">The sequence shown here is derived from an EMBL/GenBank/DDBJ whole genome shotgun (WGS) entry which is preliminary data.</text>
</comment>
<dbReference type="CDD" id="cd00757">
    <property type="entry name" value="ThiF_MoeB_HesA_family"/>
    <property type="match status" value="1"/>
</dbReference>
<dbReference type="PANTHER" id="PTHR43267:SF1">
    <property type="entry name" value="TRNA THREONYLCARBAMOYLADENOSINE DEHYDRATASE"/>
    <property type="match status" value="1"/>
</dbReference>
<feature type="domain" description="THIF-type NAD/FAD binding fold" evidence="1">
    <location>
        <begin position="6"/>
        <end position="223"/>
    </location>
</feature>
<evidence type="ECO:0000259" key="1">
    <source>
        <dbReference type="Pfam" id="PF00899"/>
    </source>
</evidence>
<reference evidence="2 3" key="1">
    <citation type="journal article" date="2020" name="mSystems">
        <title>Defining Genomic and Predicted Metabolic Features of the Acetobacterium Genus.</title>
        <authorList>
            <person name="Ross D.E."/>
            <person name="Marshall C.W."/>
            <person name="Gulliver D."/>
            <person name="May H.D."/>
            <person name="Norman R.S."/>
        </authorList>
    </citation>
    <scope>NUCLEOTIDE SEQUENCE [LARGE SCALE GENOMIC DNA]</scope>
    <source>
        <strain evidence="2 3">DSM 8238</strain>
    </source>
</reference>
<sequence length="225" mass="24460">MSRYERNFPTFSREDFECIQKASVCVVGCGGLGGYIIEMLARVGIGSLTLIDGDSFEASNQNRQILSTEDNLGTPKAEAAAARVRLINKNVKTSFHHAFLTAENGSALLGDSDLVMDALDNVPARLLIQALCREKNIPLIHGAIGGWSAQVTTVFPGDDTLTRLFAAEKGYDSKVLGNPSFTPALTASIQVSEALKVITGKKEELLRNQLLYIDLFSNEFFTLDI</sequence>
<dbReference type="Pfam" id="PF00899">
    <property type="entry name" value="ThiF"/>
    <property type="match status" value="1"/>
</dbReference>
<dbReference type="InterPro" id="IPR035985">
    <property type="entry name" value="Ubiquitin-activating_enz"/>
</dbReference>
<protein>
    <submittedName>
        <fullName evidence="2">HesA/MoeB/ThiF family protein</fullName>
    </submittedName>
</protein>
<dbReference type="InterPro" id="IPR000594">
    <property type="entry name" value="ThiF_NAD_FAD-bd"/>
</dbReference>
<accession>A0ABR6WVD3</accession>
<evidence type="ECO:0000313" key="2">
    <source>
        <dbReference type="EMBL" id="MBC3804164.1"/>
    </source>
</evidence>
<dbReference type="Gene3D" id="3.40.50.720">
    <property type="entry name" value="NAD(P)-binding Rossmann-like Domain"/>
    <property type="match status" value="1"/>
</dbReference>
<dbReference type="EMBL" id="WJBC01000007">
    <property type="protein sequence ID" value="MBC3804164.1"/>
    <property type="molecule type" value="Genomic_DNA"/>
</dbReference>
<proteinExistence type="predicted"/>
<dbReference type="PANTHER" id="PTHR43267">
    <property type="entry name" value="TRNA THREONYLCARBAMOYLADENOSINE DEHYDRATASE"/>
    <property type="match status" value="1"/>
</dbReference>
<dbReference type="Proteomes" id="UP000603234">
    <property type="component" value="Unassembled WGS sequence"/>
</dbReference>
<keyword evidence="3" id="KW-1185">Reference proteome</keyword>
<name>A0ABR6WVD3_9FIRM</name>
<dbReference type="InterPro" id="IPR045886">
    <property type="entry name" value="ThiF/MoeB/HesA"/>
</dbReference>
<dbReference type="SUPFAM" id="SSF69572">
    <property type="entry name" value="Activating enzymes of the ubiquitin-like proteins"/>
    <property type="match status" value="1"/>
</dbReference>
<organism evidence="2 3">
    <name type="scientific">Acetobacterium fimetarium</name>
    <dbReference type="NCBI Taxonomy" id="52691"/>
    <lineage>
        <taxon>Bacteria</taxon>
        <taxon>Bacillati</taxon>
        <taxon>Bacillota</taxon>
        <taxon>Clostridia</taxon>
        <taxon>Eubacteriales</taxon>
        <taxon>Eubacteriaceae</taxon>
        <taxon>Acetobacterium</taxon>
    </lineage>
</organism>
<gene>
    <name evidence="2" type="ORF">GH808_06905</name>
</gene>